<name>M5S2A5_9BACT</name>
<sequence>MGQASLVLPVQAARNEAGIEESFGASAVCGRHGFNTEPTATTKRLMGLPNPFSVPASRTFDRAIRVP</sequence>
<comment type="caution">
    <text evidence="1">The sequence shown here is derived from an EMBL/GenBank/DDBJ whole genome shotgun (WGS) entry which is preliminary data.</text>
</comment>
<dbReference type="Proteomes" id="UP000011996">
    <property type="component" value="Unassembled WGS sequence"/>
</dbReference>
<dbReference type="EMBL" id="ANOF01000123">
    <property type="protein sequence ID" value="EMI25601.1"/>
    <property type="molecule type" value="Genomic_DNA"/>
</dbReference>
<reference evidence="1 2" key="1">
    <citation type="journal article" date="2013" name="Mar. Genomics">
        <title>Expression of sulfatases in Rhodopirellula baltica and the diversity of sulfatases in the genus Rhodopirellula.</title>
        <authorList>
            <person name="Wegner C.E."/>
            <person name="Richter-Heitmann T."/>
            <person name="Klindworth A."/>
            <person name="Klockow C."/>
            <person name="Richter M."/>
            <person name="Achstetter T."/>
            <person name="Glockner F.O."/>
            <person name="Harder J."/>
        </authorList>
    </citation>
    <scope>NUCLEOTIDE SEQUENCE [LARGE SCALE GENOMIC DNA]</scope>
    <source>
        <strain evidence="1 2">SH398</strain>
    </source>
</reference>
<proteinExistence type="predicted"/>
<accession>M5S2A5</accession>
<evidence type="ECO:0000313" key="1">
    <source>
        <dbReference type="EMBL" id="EMI25601.1"/>
    </source>
</evidence>
<dbReference type="STRING" id="1263868.RESH_03814"/>
<dbReference type="AlphaFoldDB" id="M5S2A5"/>
<protein>
    <submittedName>
        <fullName evidence="1">Uncharacterized protein</fullName>
    </submittedName>
</protein>
<organism evidence="1 2">
    <name type="scientific">Rhodopirellula europaea SH398</name>
    <dbReference type="NCBI Taxonomy" id="1263868"/>
    <lineage>
        <taxon>Bacteria</taxon>
        <taxon>Pseudomonadati</taxon>
        <taxon>Planctomycetota</taxon>
        <taxon>Planctomycetia</taxon>
        <taxon>Pirellulales</taxon>
        <taxon>Pirellulaceae</taxon>
        <taxon>Rhodopirellula</taxon>
    </lineage>
</organism>
<gene>
    <name evidence="1" type="ORF">RESH_03814</name>
</gene>
<evidence type="ECO:0000313" key="2">
    <source>
        <dbReference type="Proteomes" id="UP000011996"/>
    </source>
</evidence>